<evidence type="ECO:0008006" key="3">
    <source>
        <dbReference type="Google" id="ProtNLM"/>
    </source>
</evidence>
<dbReference type="Proteomes" id="UP001499938">
    <property type="component" value="Unassembled WGS sequence"/>
</dbReference>
<reference evidence="2" key="1">
    <citation type="journal article" date="2019" name="Int. J. Syst. Evol. Microbiol.">
        <title>The Global Catalogue of Microorganisms (GCM) 10K type strain sequencing project: providing services to taxonomists for standard genome sequencing and annotation.</title>
        <authorList>
            <consortium name="The Broad Institute Genomics Platform"/>
            <consortium name="The Broad Institute Genome Sequencing Center for Infectious Disease"/>
            <person name="Wu L."/>
            <person name="Ma J."/>
        </authorList>
    </citation>
    <scope>NUCLEOTIDE SEQUENCE [LARGE SCALE GENOMIC DNA]</scope>
    <source>
        <strain evidence="2">JCM 15592</strain>
    </source>
</reference>
<evidence type="ECO:0000313" key="2">
    <source>
        <dbReference type="Proteomes" id="UP001499938"/>
    </source>
</evidence>
<proteinExistence type="predicted"/>
<evidence type="ECO:0000313" key="1">
    <source>
        <dbReference type="EMBL" id="GAA1790101.1"/>
    </source>
</evidence>
<protein>
    <recommendedName>
        <fullName evidence="3">Thioredoxin domain-containing protein</fullName>
    </recommendedName>
</protein>
<keyword evidence="2" id="KW-1185">Reference proteome</keyword>
<dbReference type="RefSeq" id="WP_344082868.1">
    <property type="nucleotide sequence ID" value="NZ_BAAAPO010000022.1"/>
</dbReference>
<gene>
    <name evidence="1" type="ORF">GCM10009811_13750</name>
</gene>
<name>A0ABP4XP67_9MICO</name>
<dbReference type="SUPFAM" id="SSF52833">
    <property type="entry name" value="Thioredoxin-like"/>
    <property type="match status" value="1"/>
</dbReference>
<accession>A0ABP4XP67</accession>
<comment type="caution">
    <text evidence="1">The sequence shown here is derived from an EMBL/GenBank/DDBJ whole genome shotgun (WGS) entry which is preliminary data.</text>
</comment>
<dbReference type="InterPro" id="IPR036249">
    <property type="entry name" value="Thioredoxin-like_sf"/>
</dbReference>
<organism evidence="1 2">
    <name type="scientific">Nostocoides veronense</name>
    <dbReference type="NCBI Taxonomy" id="330836"/>
    <lineage>
        <taxon>Bacteria</taxon>
        <taxon>Bacillati</taxon>
        <taxon>Actinomycetota</taxon>
        <taxon>Actinomycetes</taxon>
        <taxon>Micrococcales</taxon>
        <taxon>Intrasporangiaceae</taxon>
        <taxon>Nostocoides</taxon>
    </lineage>
</organism>
<dbReference type="EMBL" id="BAAAPO010000022">
    <property type="protein sequence ID" value="GAA1790101.1"/>
    <property type="molecule type" value="Genomic_DNA"/>
</dbReference>
<sequence>MSFTAAALTLAWIALALLALVCAGLLRMVTDLRSRPRETSAEGIDARRLVGFGLPSSGPASAVRPPGGGIVLFSSPSCPTCAAVLAEIAKLGPRLVVVSLGDCAGTAAGAPRAHCIPQAGELFDRLGIPAAPFLLAVDAAGTITSSLLPESAAQVATWLEAAARLDPAPPIPAPEESR</sequence>